<keyword evidence="3" id="KW-1185">Reference proteome</keyword>
<reference evidence="2" key="1">
    <citation type="submission" date="2023-01" db="EMBL/GenBank/DDBJ databases">
        <title>The chitinases involved in constricting ring structure development in the nematode-trapping fungus Drechslerella dactyloides.</title>
        <authorList>
            <person name="Wang R."/>
            <person name="Zhang L."/>
            <person name="Tang P."/>
            <person name="Li S."/>
            <person name="Liang L."/>
        </authorList>
    </citation>
    <scope>NUCLEOTIDE SEQUENCE</scope>
    <source>
        <strain evidence="2">YMF1.00031</strain>
    </source>
</reference>
<sequence>MKAPTVLLTISFLVAAATALVATPAPYHQAKAVPAKLEARDTCDIASCSILCRNQYGVSGFCQGADCKCGWEE</sequence>
<proteinExistence type="predicted"/>
<dbReference type="Proteomes" id="UP001221413">
    <property type="component" value="Unassembled WGS sequence"/>
</dbReference>
<name>A0AAD6NN62_DREDA</name>
<keyword evidence="1" id="KW-0732">Signal</keyword>
<organism evidence="2 3">
    <name type="scientific">Drechslerella dactyloides</name>
    <name type="common">Nematode-trapping fungus</name>
    <name type="synonym">Arthrobotrys dactyloides</name>
    <dbReference type="NCBI Taxonomy" id="74499"/>
    <lineage>
        <taxon>Eukaryota</taxon>
        <taxon>Fungi</taxon>
        <taxon>Dikarya</taxon>
        <taxon>Ascomycota</taxon>
        <taxon>Pezizomycotina</taxon>
        <taxon>Orbiliomycetes</taxon>
        <taxon>Orbiliales</taxon>
        <taxon>Orbiliaceae</taxon>
        <taxon>Drechslerella</taxon>
    </lineage>
</organism>
<gene>
    <name evidence="2" type="ORF">Dda_0603</name>
</gene>
<evidence type="ECO:0008006" key="4">
    <source>
        <dbReference type="Google" id="ProtNLM"/>
    </source>
</evidence>
<feature type="chain" id="PRO_5042192093" description="Invertebrate defensins family profile domain-containing protein" evidence="1">
    <location>
        <begin position="20"/>
        <end position="73"/>
    </location>
</feature>
<dbReference type="AlphaFoldDB" id="A0AAD6NN62"/>
<feature type="signal peptide" evidence="1">
    <location>
        <begin position="1"/>
        <end position="19"/>
    </location>
</feature>
<accession>A0AAD6NN62</accession>
<evidence type="ECO:0000313" key="2">
    <source>
        <dbReference type="EMBL" id="KAJ6264457.1"/>
    </source>
</evidence>
<protein>
    <recommendedName>
        <fullName evidence="4">Invertebrate defensins family profile domain-containing protein</fullName>
    </recommendedName>
</protein>
<comment type="caution">
    <text evidence="2">The sequence shown here is derived from an EMBL/GenBank/DDBJ whole genome shotgun (WGS) entry which is preliminary data.</text>
</comment>
<evidence type="ECO:0000313" key="3">
    <source>
        <dbReference type="Proteomes" id="UP001221413"/>
    </source>
</evidence>
<dbReference type="EMBL" id="JAQGDS010000001">
    <property type="protein sequence ID" value="KAJ6264457.1"/>
    <property type="molecule type" value="Genomic_DNA"/>
</dbReference>
<evidence type="ECO:0000256" key="1">
    <source>
        <dbReference type="SAM" id="SignalP"/>
    </source>
</evidence>